<keyword evidence="1" id="KW-0732">Signal</keyword>
<feature type="chain" id="PRO_5016928320" description="YARHG domain-containing protein" evidence="1">
    <location>
        <begin position="21"/>
        <end position="302"/>
    </location>
</feature>
<evidence type="ECO:0000313" key="2">
    <source>
        <dbReference type="EMBL" id="RDY59257.1"/>
    </source>
</evidence>
<dbReference type="InterPro" id="IPR046715">
    <property type="entry name" value="DUF6607"/>
</dbReference>
<name>A0A371JP31_9FLAO</name>
<proteinExistence type="predicted"/>
<dbReference type="Proteomes" id="UP000261828">
    <property type="component" value="Unassembled WGS sequence"/>
</dbReference>
<accession>A0A371JP31</accession>
<evidence type="ECO:0000256" key="1">
    <source>
        <dbReference type="SAM" id="SignalP"/>
    </source>
</evidence>
<evidence type="ECO:0008006" key="4">
    <source>
        <dbReference type="Google" id="ProtNLM"/>
    </source>
</evidence>
<evidence type="ECO:0000313" key="3">
    <source>
        <dbReference type="Proteomes" id="UP000261828"/>
    </source>
</evidence>
<dbReference type="EMBL" id="QTJX01000002">
    <property type="protein sequence ID" value="RDY59257.1"/>
    <property type="molecule type" value="Genomic_DNA"/>
</dbReference>
<gene>
    <name evidence="2" type="ORF">DX873_07605</name>
</gene>
<keyword evidence="3" id="KW-1185">Reference proteome</keyword>
<protein>
    <recommendedName>
        <fullName evidence="4">YARHG domain-containing protein</fullName>
    </recommendedName>
</protein>
<feature type="signal peptide" evidence="1">
    <location>
        <begin position="1"/>
        <end position="20"/>
    </location>
</feature>
<sequence>MKRLAFFSSLSIMFTLFVSAQNKMEQDREAIKQMCGCYEVEFNFAETFEYSDDETYTPSKVKHDKGLEWVQLVTDDQNKLVLQHLLIVGKPDAPHVIKHWRQDWLYENTELYTYKADNEWSYISLPKSHVRGQWTQKVFQVDDSPRYEGSATWVHVDGRSFWENNTSAPLPRREYTKRSDYNVTMRNNRHAITQDGWIHDQDNKKVVRKIGQEDVVLAEEKGLNNYKRVANERCKAAQDWWSSNGADWAKVRAKWDRVFMRKQDLKLNAKVDDKPLYTHLFDKDFEKNEANIDRVIESFISK</sequence>
<dbReference type="OrthoDB" id="8564954at2"/>
<comment type="caution">
    <text evidence="2">The sequence shown here is derived from an EMBL/GenBank/DDBJ whole genome shotgun (WGS) entry which is preliminary data.</text>
</comment>
<organism evidence="2 3">
    <name type="scientific">Flagellimonas nanhaiensis</name>
    <dbReference type="NCBI Taxonomy" id="2292706"/>
    <lineage>
        <taxon>Bacteria</taxon>
        <taxon>Pseudomonadati</taxon>
        <taxon>Bacteroidota</taxon>
        <taxon>Flavobacteriia</taxon>
        <taxon>Flavobacteriales</taxon>
        <taxon>Flavobacteriaceae</taxon>
        <taxon>Flagellimonas</taxon>
    </lineage>
</organism>
<dbReference type="RefSeq" id="WP_116183871.1">
    <property type="nucleotide sequence ID" value="NZ_QTJX01000002.1"/>
</dbReference>
<reference evidence="2 3" key="1">
    <citation type="submission" date="2018-08" db="EMBL/GenBank/DDBJ databases">
        <title>Muricauda nanhaiensis sp. nov., isolated from seawater of the South China Sea.</title>
        <authorList>
            <person name="Dang Y."/>
        </authorList>
    </citation>
    <scope>NUCLEOTIDE SEQUENCE [LARGE SCALE GENOMIC DNA]</scope>
    <source>
        <strain evidence="2 3">SM1704</strain>
    </source>
</reference>
<dbReference type="Pfam" id="PF20311">
    <property type="entry name" value="DUF6607"/>
    <property type="match status" value="1"/>
</dbReference>
<dbReference type="AlphaFoldDB" id="A0A371JP31"/>